<protein>
    <submittedName>
        <fullName evidence="1">Uncharacterized protein</fullName>
    </submittedName>
</protein>
<evidence type="ECO:0000313" key="1">
    <source>
        <dbReference type="EMBL" id="MBB5850503.1"/>
    </source>
</evidence>
<reference evidence="1 2" key="1">
    <citation type="submission" date="2020-08" db="EMBL/GenBank/DDBJ databases">
        <title>Sequencing the genomes of 1000 actinobacteria strains.</title>
        <authorList>
            <person name="Klenk H.-P."/>
        </authorList>
    </citation>
    <scope>NUCLEOTIDE SEQUENCE [LARGE SCALE GENOMIC DNA]</scope>
    <source>
        <strain evidence="1 2">DSM 45272</strain>
    </source>
</reference>
<name>A0A841AU80_9PSEU</name>
<accession>A0A841AU80</accession>
<sequence>MFVFPGQPATPALSRPWWPEPVTARYPARRKCLPVE</sequence>
<organism evidence="1 2">
    <name type="scientific">Amycolatopsis umgeniensis</name>
    <dbReference type="NCBI Taxonomy" id="336628"/>
    <lineage>
        <taxon>Bacteria</taxon>
        <taxon>Bacillati</taxon>
        <taxon>Actinomycetota</taxon>
        <taxon>Actinomycetes</taxon>
        <taxon>Pseudonocardiales</taxon>
        <taxon>Pseudonocardiaceae</taxon>
        <taxon>Amycolatopsis</taxon>
    </lineage>
</organism>
<proteinExistence type="predicted"/>
<keyword evidence="2" id="KW-1185">Reference proteome</keyword>
<dbReference type="EMBL" id="JACHMX010000001">
    <property type="protein sequence ID" value="MBB5850503.1"/>
    <property type="molecule type" value="Genomic_DNA"/>
</dbReference>
<comment type="caution">
    <text evidence="1">The sequence shown here is derived from an EMBL/GenBank/DDBJ whole genome shotgun (WGS) entry which is preliminary data.</text>
</comment>
<dbReference type="Proteomes" id="UP000580861">
    <property type="component" value="Unassembled WGS sequence"/>
</dbReference>
<dbReference type="AlphaFoldDB" id="A0A841AU80"/>
<evidence type="ECO:0000313" key="2">
    <source>
        <dbReference type="Proteomes" id="UP000580861"/>
    </source>
</evidence>
<gene>
    <name evidence="1" type="ORF">HDA45_000590</name>
</gene>